<name>F4Y1V7_9CYAN</name>
<organism evidence="1 2">
    <name type="scientific">Moorena producens 3L</name>
    <dbReference type="NCBI Taxonomy" id="489825"/>
    <lineage>
        <taxon>Bacteria</taxon>
        <taxon>Bacillati</taxon>
        <taxon>Cyanobacteriota</taxon>
        <taxon>Cyanophyceae</taxon>
        <taxon>Coleofasciculales</taxon>
        <taxon>Coleofasciculaceae</taxon>
        <taxon>Moorena</taxon>
    </lineage>
</organism>
<reference evidence="2" key="1">
    <citation type="journal article" date="2011" name="Proc. Natl. Acad. Sci. U.S.A.">
        <title>Genomic insights into the physiology and ecology of the marine filamentous cyanobacterium Lyngbya majuscula.</title>
        <authorList>
            <person name="Jones A.C."/>
            <person name="Monroe E.A."/>
            <person name="Podell S."/>
            <person name="Hess W.R."/>
            <person name="Klages S."/>
            <person name="Esquenazi E."/>
            <person name="Niessen S."/>
            <person name="Hoover H."/>
            <person name="Rothmann M."/>
            <person name="Lasken R.S."/>
            <person name="Yates J.R.III."/>
            <person name="Reinhardt R."/>
            <person name="Kube M."/>
            <person name="Burkart M.D."/>
            <person name="Allen E.E."/>
            <person name="Dorrestein P.C."/>
            <person name="Gerwick W.H."/>
            <person name="Gerwick L."/>
        </authorList>
    </citation>
    <scope>NUCLEOTIDE SEQUENCE [LARGE SCALE GENOMIC DNA]</scope>
    <source>
        <strain evidence="2">3L</strain>
    </source>
</reference>
<dbReference type="AlphaFoldDB" id="F4Y1V7"/>
<gene>
    <name evidence="1" type="ORF">LYNGBM3L_64850</name>
</gene>
<accession>F4Y1V7</accession>
<dbReference type="RefSeq" id="WP_008190170.1">
    <property type="nucleotide sequence ID" value="NZ_GL890970.1"/>
</dbReference>
<dbReference type="Proteomes" id="UP000003959">
    <property type="component" value="Unassembled WGS sequence"/>
</dbReference>
<dbReference type="HOGENOM" id="CLU_3254208_0_0_3"/>
<evidence type="ECO:0000313" key="1">
    <source>
        <dbReference type="EMBL" id="EGJ29249.1"/>
    </source>
</evidence>
<dbReference type="EMBL" id="GL890970">
    <property type="protein sequence ID" value="EGJ29249.1"/>
    <property type="molecule type" value="Genomic_DNA"/>
</dbReference>
<protein>
    <submittedName>
        <fullName evidence="1">Uncharacterized protein</fullName>
    </submittedName>
</protein>
<evidence type="ECO:0000313" key="2">
    <source>
        <dbReference type="Proteomes" id="UP000003959"/>
    </source>
</evidence>
<keyword evidence="2" id="KW-1185">Reference proteome</keyword>
<proteinExistence type="predicted"/>
<sequence>MAYILEFGQELLNQNLTEFFLVSYQPSAVSGQRSAVGLWLFA</sequence>